<dbReference type="InterPro" id="IPR011059">
    <property type="entry name" value="Metal-dep_hydrolase_composite"/>
</dbReference>
<dbReference type="Proteomes" id="UP001526430">
    <property type="component" value="Unassembled WGS sequence"/>
</dbReference>
<dbReference type="PANTHER" id="PTHR43794">
    <property type="entry name" value="AMINOHYDROLASE SSNA-RELATED"/>
    <property type="match status" value="1"/>
</dbReference>
<dbReference type="RefSeq" id="WP_301591560.1">
    <property type="nucleotide sequence ID" value="NZ_JAPFQI010000016.1"/>
</dbReference>
<evidence type="ECO:0000313" key="4">
    <source>
        <dbReference type="EMBL" id="MCW8087368.1"/>
    </source>
</evidence>
<feature type="domain" description="Amidohydrolase-related" evidence="3">
    <location>
        <begin position="63"/>
        <end position="431"/>
    </location>
</feature>
<accession>A0ABT3NZK8</accession>
<evidence type="ECO:0000259" key="3">
    <source>
        <dbReference type="Pfam" id="PF01979"/>
    </source>
</evidence>
<gene>
    <name evidence="4" type="ORF">OF850_17195</name>
</gene>
<evidence type="ECO:0000313" key="5">
    <source>
        <dbReference type="Proteomes" id="UP001526430"/>
    </source>
</evidence>
<dbReference type="InterPro" id="IPR032466">
    <property type="entry name" value="Metal_Hydrolase"/>
</dbReference>
<proteinExistence type="inferred from homology"/>
<dbReference type="Pfam" id="PF01979">
    <property type="entry name" value="Amidohydro_1"/>
    <property type="match status" value="1"/>
</dbReference>
<dbReference type="EMBL" id="JAPFQI010000016">
    <property type="protein sequence ID" value="MCW8087368.1"/>
    <property type="molecule type" value="Genomic_DNA"/>
</dbReference>
<dbReference type="SUPFAM" id="SSF51556">
    <property type="entry name" value="Metallo-dependent hydrolases"/>
    <property type="match status" value="1"/>
</dbReference>
<comment type="caution">
    <text evidence="4">The sequence shown here is derived from an EMBL/GenBank/DDBJ whole genome shotgun (WGS) entry which is preliminary data.</text>
</comment>
<evidence type="ECO:0000256" key="1">
    <source>
        <dbReference type="ARBA" id="ARBA00006745"/>
    </source>
</evidence>
<dbReference type="Gene3D" id="3.20.20.140">
    <property type="entry name" value="Metal-dependent hydrolases"/>
    <property type="match status" value="1"/>
</dbReference>
<comment type="similarity">
    <text evidence="1">Belongs to the metallo-dependent hydrolases superfamily. ATZ/TRZ family.</text>
</comment>
<dbReference type="Gene3D" id="2.30.40.10">
    <property type="entry name" value="Urease, subunit C, domain 1"/>
    <property type="match status" value="1"/>
</dbReference>
<name>A0ABT3NZK8_9PROT</name>
<dbReference type="InterPro" id="IPR050287">
    <property type="entry name" value="MTA/SAH_deaminase"/>
</dbReference>
<keyword evidence="5" id="KW-1185">Reference proteome</keyword>
<keyword evidence="2" id="KW-0378">Hydrolase</keyword>
<protein>
    <submittedName>
        <fullName evidence="4">Amidohydrolase family protein</fullName>
    </submittedName>
</protein>
<reference evidence="4 5" key="1">
    <citation type="submission" date="2022-10" db="EMBL/GenBank/DDBJ databases">
        <title>Roseococcus glaciei nov., sp. nov., isolated from glacier.</title>
        <authorList>
            <person name="Liu Q."/>
            <person name="Xin Y.-H."/>
        </authorList>
    </citation>
    <scope>NUCLEOTIDE SEQUENCE [LARGE SCALE GENOMIC DNA]</scope>
    <source>
        <strain evidence="4 5">MDT2-1-1</strain>
    </source>
</reference>
<dbReference type="InterPro" id="IPR006680">
    <property type="entry name" value="Amidohydro-rel"/>
</dbReference>
<evidence type="ECO:0000256" key="2">
    <source>
        <dbReference type="ARBA" id="ARBA00022801"/>
    </source>
</evidence>
<sequence>MIVPLLIRNAAWAIVWDDAAVRHAFGRDLDILLRDGRVAQIGPHDPSSPPEPDAEVVDGRGLLVMPGLVNIHTHPTTEPGYRGVREDHGVPEQGMSGLFERSQAFRLDEAGREAAMRLAYAELMSSGVTSVVDLSAPFPRWLTVMAESGLRSWAGPGYAAARWGMSAPQTVTWMWNREDAHRQFEAAKLVMREAEDHPSGRLSSVVFPAQIDTVEEEMLREGVAYAAETGRPFTTHIAQAVVEVQEMIRRHGVTPIQWAASIGMLTPRTILGHAIFVDEHPSIRWHTARDVGLMAEHGASVAHCPSPFSRYGEHLRSFGSYRARGVRIGFGTDVAPHNLIEEMRTALILARNAERDLAAATTEGVFHAATVGGAEALGRNDLGRLQVGAAADVVLVDLHHPLMAPPRDPLRSLIYHAADRAVRRVVVGGETIWADGRPTRLDVAEAAGILADSQARMLREACGRDYRGRDGDEIAPLSLSMLS</sequence>
<dbReference type="PANTHER" id="PTHR43794:SF11">
    <property type="entry name" value="AMIDOHYDROLASE-RELATED DOMAIN-CONTAINING PROTEIN"/>
    <property type="match status" value="1"/>
</dbReference>
<dbReference type="SUPFAM" id="SSF51338">
    <property type="entry name" value="Composite domain of metallo-dependent hydrolases"/>
    <property type="match status" value="1"/>
</dbReference>
<organism evidence="4 5">
    <name type="scientific">Sabulicella glaciei</name>
    <dbReference type="NCBI Taxonomy" id="2984948"/>
    <lineage>
        <taxon>Bacteria</taxon>
        <taxon>Pseudomonadati</taxon>
        <taxon>Pseudomonadota</taxon>
        <taxon>Alphaproteobacteria</taxon>
        <taxon>Acetobacterales</taxon>
        <taxon>Acetobacteraceae</taxon>
        <taxon>Sabulicella</taxon>
    </lineage>
</organism>